<name>S7PRY4_GLOTA</name>
<comment type="similarity">
    <text evidence="3">Belongs to the DNA polymerase type-Y family.</text>
</comment>
<evidence type="ECO:0000256" key="6">
    <source>
        <dbReference type="ARBA" id="ARBA00022679"/>
    </source>
</evidence>
<keyword evidence="20" id="KW-1185">Reference proteome</keyword>
<evidence type="ECO:0000256" key="3">
    <source>
        <dbReference type="ARBA" id="ARBA00010945"/>
    </source>
</evidence>
<dbReference type="InterPro" id="IPR036420">
    <property type="entry name" value="BRCT_dom_sf"/>
</dbReference>
<feature type="domain" description="BRCT" evidence="17">
    <location>
        <begin position="133"/>
        <end position="221"/>
    </location>
</feature>
<keyword evidence="6" id="KW-0808">Transferase</keyword>
<feature type="region of interest" description="Disordered" evidence="16">
    <location>
        <begin position="26"/>
        <end position="91"/>
    </location>
</feature>
<evidence type="ECO:0000256" key="4">
    <source>
        <dbReference type="ARBA" id="ARBA00020399"/>
    </source>
</evidence>
<dbReference type="Gene3D" id="3.30.1490.100">
    <property type="entry name" value="DNA polymerase, Y-family, little finger domain"/>
    <property type="match status" value="1"/>
</dbReference>
<dbReference type="GO" id="GO:0070987">
    <property type="term" value="P:error-free translesion synthesis"/>
    <property type="evidence" value="ECO:0007669"/>
    <property type="project" value="TreeGrafter"/>
</dbReference>
<dbReference type="EMBL" id="KB469314">
    <property type="protein sequence ID" value="EPQ50566.1"/>
    <property type="molecule type" value="Genomic_DNA"/>
</dbReference>
<comment type="cofactor">
    <cofactor evidence="1">
        <name>Mg(2+)</name>
        <dbReference type="ChEBI" id="CHEBI:18420"/>
    </cofactor>
</comment>
<dbReference type="GeneID" id="19307740"/>
<evidence type="ECO:0000256" key="16">
    <source>
        <dbReference type="SAM" id="MobiDB-lite"/>
    </source>
</evidence>
<dbReference type="Pfam" id="PF16589">
    <property type="entry name" value="BRCT_2"/>
    <property type="match status" value="1"/>
</dbReference>
<dbReference type="GO" id="GO:0003684">
    <property type="term" value="F:damaged DNA binding"/>
    <property type="evidence" value="ECO:0007669"/>
    <property type="project" value="InterPro"/>
</dbReference>
<evidence type="ECO:0000256" key="10">
    <source>
        <dbReference type="ARBA" id="ARBA00022842"/>
    </source>
</evidence>
<dbReference type="CDD" id="cd17719">
    <property type="entry name" value="BRCT_Rev1"/>
    <property type="match status" value="1"/>
</dbReference>
<dbReference type="InterPro" id="IPR038401">
    <property type="entry name" value="Rev1_C_sf"/>
</dbReference>
<evidence type="ECO:0000313" key="19">
    <source>
        <dbReference type="EMBL" id="EPQ50566.1"/>
    </source>
</evidence>
<dbReference type="GO" id="GO:0042276">
    <property type="term" value="P:error-prone translesion synthesis"/>
    <property type="evidence" value="ECO:0007669"/>
    <property type="project" value="TreeGrafter"/>
</dbReference>
<dbReference type="OrthoDB" id="427711at2759"/>
<evidence type="ECO:0000256" key="15">
    <source>
        <dbReference type="ARBA" id="ARBA00081902"/>
    </source>
</evidence>
<dbReference type="CDD" id="cd01701">
    <property type="entry name" value="PolY_Rev1"/>
    <property type="match status" value="1"/>
</dbReference>
<keyword evidence="12" id="KW-0234">DNA repair</keyword>
<gene>
    <name evidence="19" type="ORF">GLOTRDRAFT_66664</name>
</gene>
<keyword evidence="11" id="KW-0238">DNA-binding</keyword>
<feature type="domain" description="UmuC" evidence="18">
    <location>
        <begin position="414"/>
        <end position="611"/>
    </location>
</feature>
<evidence type="ECO:0000256" key="2">
    <source>
        <dbReference type="ARBA" id="ARBA00004123"/>
    </source>
</evidence>
<dbReference type="SMART" id="SM00292">
    <property type="entry name" value="BRCT"/>
    <property type="match status" value="1"/>
</dbReference>
<feature type="compositionally biased region" description="Basic and acidic residues" evidence="16">
    <location>
        <begin position="62"/>
        <end position="73"/>
    </location>
</feature>
<dbReference type="KEGG" id="gtr:GLOTRDRAFT_66664"/>
<dbReference type="Pfam" id="PF21999">
    <property type="entry name" value="IMS_HHH_1"/>
    <property type="match status" value="1"/>
</dbReference>
<sequence length="1168" mass="128420">MGEPLQPSGSASSDLFGSEDSSFLEALRTVPLPGDTVDTAVNDDGRSDYNRVVPAGTTLKRAHSEDPDSHDESSQSAGTKGNDSGSKDYLNSDTYGASRFGDFGEYMRRKRAKLQIQNGEIDAEGDGEGGASAKSRIFRGLAIYINGWTEPSVQDLRKLIVEHGGVFHAYLDRKTLVTHIITCSLTPAKIKEFKHMKVVRPEWLVESAKAGTLLTWQQFIFRPGERLESSQGHKSAQTSLLSGFTRTAHPPHTPPQSPSKPTAAPSPSKCSPRAHYSTDPATLTEARTIPGYSAFKSNAHAQRAMADPAWRAAHTAVAPDFIEGFYKNSRLHHLSTWKAELRGLVQEAQERAERGFLEGLDGEDGEQESMGTETGRAGETDAYSMQGAALVLRSPSSKAKGKAKAVDAPDERVIMHCDFDAFFVSAGLVDRPHLRGKPVVVCHSQGNQGGLSSTSEIASASYEARKFGIKGGMSLQQARKLCPEVVTIPYEFEKYKKYSLQFYTILMSHADDLQAVSVDEALIDVTSTVANMKSSPQGSISEDPAKDLAELIRSQVRKATGCEVSIGISHNILLARLATRRAKPASSYHLLADDVSSFLAPLEIDDLHGFGYKHHQKAQEKLGTTILGELAKKSKGVLCEALGKGTGETLYKALRGVDEKKLESDKPRKSVSCEINYGIRFQNNEEAEKFMYQLAEEVGRRLDKIDMRGRSMTVKIMKRDPKAPVEPPKFMGHGVCELFNKQCTLVAPGGRATSDPQIIGEHAWRALKSFNFDPKELRGIGIQIQKLEKSSAAVGPAPGQAKLQFQNTRNQAKTAKPPRPDGLLVIDEDVPPGPDAQPEVVSATTGPVAQEERKEQSDIPMVDLPSFSQVDKSVFDALPEDVRQELEQEYKRRSASPAPFLLQQKRASRALSAGPCRKPASRLTVKGAKPLNVKRITKQLAPRNRAVLSPSKNKLFVKTRPSSVKVSDAELKKLGLDPEVFALLPPDLQREQLAGARAAQTVGKLSLKAPLKPKRIRRSPSFKWVKPPLPKARYRPVPVLKQQGKAPGEKLLFTETDDLQNVIAMWVEGFRESPPHARDVDYFRKFLVSCVGTDTGLERALDVARWWLVLLRRYFGVWEHAGDTAEPDPEGRVTSEMVGKAWWKVFRDVKAEMNAVARKKYGGCLSLK</sequence>
<dbReference type="eggNOG" id="KOG2093">
    <property type="taxonomic scope" value="Eukaryota"/>
</dbReference>
<evidence type="ECO:0000313" key="20">
    <source>
        <dbReference type="Proteomes" id="UP000030669"/>
    </source>
</evidence>
<evidence type="ECO:0000256" key="8">
    <source>
        <dbReference type="ARBA" id="ARBA00022723"/>
    </source>
</evidence>
<dbReference type="Pfam" id="PF00817">
    <property type="entry name" value="IMS"/>
    <property type="match status" value="1"/>
</dbReference>
<dbReference type="InterPro" id="IPR025527">
    <property type="entry name" value="HUWE1/Rev1_UBM"/>
</dbReference>
<dbReference type="InterPro" id="IPR053848">
    <property type="entry name" value="IMS_HHH_1"/>
</dbReference>
<dbReference type="InterPro" id="IPR043128">
    <property type="entry name" value="Rev_trsase/Diguanyl_cyclase"/>
</dbReference>
<keyword evidence="5" id="KW-0237">DNA synthesis</keyword>
<dbReference type="GO" id="GO:0046872">
    <property type="term" value="F:metal ion binding"/>
    <property type="evidence" value="ECO:0007669"/>
    <property type="project" value="UniProtKB-KW"/>
</dbReference>
<dbReference type="OMA" id="IKNGMWM"/>
<evidence type="ECO:0000256" key="14">
    <source>
        <dbReference type="ARBA" id="ARBA00058985"/>
    </source>
</evidence>
<dbReference type="Gene3D" id="6.10.250.1490">
    <property type="match status" value="1"/>
</dbReference>
<dbReference type="SUPFAM" id="SSF100879">
    <property type="entry name" value="Lesion bypass DNA polymerase (Y-family), little finger domain"/>
    <property type="match status" value="1"/>
</dbReference>
<dbReference type="PROSITE" id="PS50173">
    <property type="entry name" value="UMUC"/>
    <property type="match status" value="1"/>
</dbReference>
<dbReference type="CDD" id="cd19318">
    <property type="entry name" value="Rev1_UBM2"/>
    <property type="match status" value="1"/>
</dbReference>
<dbReference type="InterPro" id="IPR001357">
    <property type="entry name" value="BRCT_dom"/>
</dbReference>
<keyword evidence="13" id="KW-0539">Nucleus</keyword>
<dbReference type="Pfam" id="PF14377">
    <property type="entry name" value="UBM"/>
    <property type="match status" value="2"/>
</dbReference>
<dbReference type="Gene3D" id="3.30.70.270">
    <property type="match status" value="1"/>
</dbReference>
<evidence type="ECO:0000256" key="13">
    <source>
        <dbReference type="ARBA" id="ARBA00023242"/>
    </source>
</evidence>
<evidence type="ECO:0000259" key="17">
    <source>
        <dbReference type="PROSITE" id="PS50172"/>
    </source>
</evidence>
<dbReference type="InterPro" id="IPR001126">
    <property type="entry name" value="UmuC"/>
</dbReference>
<comment type="function">
    <text evidence="14">Deoxycytidyl transferase involved in DNA repair. Transfers a dCMP residue from dCTP to the 3'-end of a DNA primer in a template-dependent reaction. May assist in the first step in the bypass of abasic lesions by the insertion of a nucleotide opposite the lesion. Required for normal induction of mutations by physical and chemical agents. Involved in mitochondrial DNA mutagenesis.</text>
</comment>
<keyword evidence="8" id="KW-0479">Metal-binding</keyword>
<dbReference type="PANTHER" id="PTHR45990">
    <property type="entry name" value="DNA REPAIR PROTEIN REV1"/>
    <property type="match status" value="1"/>
</dbReference>
<dbReference type="GO" id="GO:0005634">
    <property type="term" value="C:nucleus"/>
    <property type="evidence" value="ECO:0007669"/>
    <property type="project" value="UniProtKB-SubCell"/>
</dbReference>
<dbReference type="Gene3D" id="3.40.50.10190">
    <property type="entry name" value="BRCT domain"/>
    <property type="match status" value="1"/>
</dbReference>
<feature type="region of interest" description="Disordered" evidence="16">
    <location>
        <begin position="805"/>
        <end position="861"/>
    </location>
</feature>
<dbReference type="AlphaFoldDB" id="S7PRY4"/>
<evidence type="ECO:0000256" key="1">
    <source>
        <dbReference type="ARBA" id="ARBA00001946"/>
    </source>
</evidence>
<dbReference type="STRING" id="670483.S7PRY4"/>
<dbReference type="InterPro" id="IPR036775">
    <property type="entry name" value="DNA_pol_Y-fam_lit_finger_sf"/>
</dbReference>
<feature type="compositionally biased region" description="Low complexity" evidence="16">
    <location>
        <begin position="259"/>
        <end position="271"/>
    </location>
</feature>
<dbReference type="GO" id="GO:0006281">
    <property type="term" value="P:DNA repair"/>
    <property type="evidence" value="ECO:0007669"/>
    <property type="project" value="UniProtKB-KW"/>
</dbReference>
<dbReference type="SUPFAM" id="SSF52113">
    <property type="entry name" value="BRCT domain"/>
    <property type="match status" value="1"/>
</dbReference>
<dbReference type="GO" id="GO:0017125">
    <property type="term" value="F:deoxycytidyl transferase activity"/>
    <property type="evidence" value="ECO:0007669"/>
    <property type="project" value="TreeGrafter"/>
</dbReference>
<dbReference type="Gene3D" id="6.10.250.1630">
    <property type="match status" value="1"/>
</dbReference>
<feature type="region of interest" description="Disordered" evidence="16">
    <location>
        <begin position="244"/>
        <end position="279"/>
    </location>
</feature>
<dbReference type="FunFam" id="3.30.1490.100:FF:000001">
    <property type="entry name" value="DNA repair protein REV1"/>
    <property type="match status" value="1"/>
</dbReference>
<dbReference type="Gene3D" id="3.40.1170.60">
    <property type="match status" value="1"/>
</dbReference>
<proteinExistence type="inferred from homology"/>
<dbReference type="InterPro" id="IPR031991">
    <property type="entry name" value="Rev1_C"/>
</dbReference>
<organism evidence="19 20">
    <name type="scientific">Gloeophyllum trabeum (strain ATCC 11539 / FP-39264 / Madison 617)</name>
    <name type="common">Brown rot fungus</name>
    <dbReference type="NCBI Taxonomy" id="670483"/>
    <lineage>
        <taxon>Eukaryota</taxon>
        <taxon>Fungi</taxon>
        <taxon>Dikarya</taxon>
        <taxon>Basidiomycota</taxon>
        <taxon>Agaricomycotina</taxon>
        <taxon>Agaricomycetes</taxon>
        <taxon>Gloeophyllales</taxon>
        <taxon>Gloeophyllaceae</taxon>
        <taxon>Gloeophyllum</taxon>
    </lineage>
</organism>
<dbReference type="Gene3D" id="1.10.150.20">
    <property type="entry name" value="5' to 3' exonuclease, C-terminal subdomain"/>
    <property type="match status" value="1"/>
</dbReference>
<feature type="compositionally biased region" description="Polar residues" evidence="16">
    <location>
        <begin position="77"/>
        <end position="91"/>
    </location>
</feature>
<dbReference type="RefSeq" id="XP_007870846.1">
    <property type="nucleotide sequence ID" value="XM_007872655.1"/>
</dbReference>
<dbReference type="SUPFAM" id="SSF56672">
    <property type="entry name" value="DNA/RNA polymerases"/>
    <property type="match status" value="1"/>
</dbReference>
<dbReference type="FunFam" id="3.40.50.10190:FF:000011">
    <property type="entry name" value="DNA repair protein REV1"/>
    <property type="match status" value="1"/>
</dbReference>
<dbReference type="PANTHER" id="PTHR45990:SF1">
    <property type="entry name" value="DNA REPAIR PROTEIN REV1"/>
    <property type="match status" value="1"/>
</dbReference>
<dbReference type="Pfam" id="PF11799">
    <property type="entry name" value="IMS_C"/>
    <property type="match status" value="1"/>
</dbReference>
<keyword evidence="9" id="KW-0227">DNA damage</keyword>
<evidence type="ECO:0000256" key="11">
    <source>
        <dbReference type="ARBA" id="ARBA00023125"/>
    </source>
</evidence>
<dbReference type="Pfam" id="PF16727">
    <property type="entry name" value="REV1_C"/>
    <property type="match status" value="1"/>
</dbReference>
<keyword evidence="7" id="KW-0548">Nucleotidyltransferase</keyword>
<dbReference type="InterPro" id="IPR047346">
    <property type="entry name" value="Rev1_UBM1/2"/>
</dbReference>
<accession>S7PRY4</accession>
<dbReference type="InterPro" id="IPR043502">
    <property type="entry name" value="DNA/RNA_pol_sf"/>
</dbReference>
<dbReference type="Proteomes" id="UP000030669">
    <property type="component" value="Unassembled WGS sequence"/>
</dbReference>
<dbReference type="GO" id="GO:0003887">
    <property type="term" value="F:DNA-directed DNA polymerase activity"/>
    <property type="evidence" value="ECO:0007669"/>
    <property type="project" value="InterPro"/>
</dbReference>
<dbReference type="Gene3D" id="1.20.58.1280">
    <property type="entry name" value="DNA repair protein Rev1, C-terminal domain"/>
    <property type="match status" value="1"/>
</dbReference>
<protein>
    <recommendedName>
        <fullName evidence="4">DNA repair protein REV1</fullName>
    </recommendedName>
    <alternativeName>
        <fullName evidence="15">Reversionless protein 1</fullName>
    </alternativeName>
</protein>
<evidence type="ECO:0000259" key="18">
    <source>
        <dbReference type="PROSITE" id="PS50173"/>
    </source>
</evidence>
<dbReference type="PROSITE" id="PS50172">
    <property type="entry name" value="BRCT"/>
    <property type="match status" value="1"/>
</dbReference>
<comment type="subcellular location">
    <subcellularLocation>
        <location evidence="2">Nucleus</location>
    </subcellularLocation>
</comment>
<evidence type="ECO:0000256" key="7">
    <source>
        <dbReference type="ARBA" id="ARBA00022695"/>
    </source>
</evidence>
<evidence type="ECO:0000256" key="12">
    <source>
        <dbReference type="ARBA" id="ARBA00023204"/>
    </source>
</evidence>
<dbReference type="InterPro" id="IPR017961">
    <property type="entry name" value="DNA_pol_Y-fam_little_finger"/>
</dbReference>
<dbReference type="HOGENOM" id="CLU_003901_0_3_1"/>
<reference evidence="19 20" key="1">
    <citation type="journal article" date="2012" name="Science">
        <title>The Paleozoic origin of enzymatic lignin decomposition reconstructed from 31 fungal genomes.</title>
        <authorList>
            <person name="Floudas D."/>
            <person name="Binder M."/>
            <person name="Riley R."/>
            <person name="Barry K."/>
            <person name="Blanchette R.A."/>
            <person name="Henrissat B."/>
            <person name="Martinez A.T."/>
            <person name="Otillar R."/>
            <person name="Spatafora J.W."/>
            <person name="Yadav J.S."/>
            <person name="Aerts A."/>
            <person name="Benoit I."/>
            <person name="Boyd A."/>
            <person name="Carlson A."/>
            <person name="Copeland A."/>
            <person name="Coutinho P.M."/>
            <person name="de Vries R.P."/>
            <person name="Ferreira P."/>
            <person name="Findley K."/>
            <person name="Foster B."/>
            <person name="Gaskell J."/>
            <person name="Glotzer D."/>
            <person name="Gorecki P."/>
            <person name="Heitman J."/>
            <person name="Hesse C."/>
            <person name="Hori C."/>
            <person name="Igarashi K."/>
            <person name="Jurgens J.A."/>
            <person name="Kallen N."/>
            <person name="Kersten P."/>
            <person name="Kohler A."/>
            <person name="Kuees U."/>
            <person name="Kumar T.K.A."/>
            <person name="Kuo A."/>
            <person name="LaButti K."/>
            <person name="Larrondo L.F."/>
            <person name="Lindquist E."/>
            <person name="Ling A."/>
            <person name="Lombard V."/>
            <person name="Lucas S."/>
            <person name="Lundell T."/>
            <person name="Martin R."/>
            <person name="McLaughlin D.J."/>
            <person name="Morgenstern I."/>
            <person name="Morin E."/>
            <person name="Murat C."/>
            <person name="Nagy L.G."/>
            <person name="Nolan M."/>
            <person name="Ohm R.A."/>
            <person name="Patyshakuliyeva A."/>
            <person name="Rokas A."/>
            <person name="Ruiz-Duenas F.J."/>
            <person name="Sabat G."/>
            <person name="Salamov A."/>
            <person name="Samejima M."/>
            <person name="Schmutz J."/>
            <person name="Slot J.C."/>
            <person name="St John F."/>
            <person name="Stenlid J."/>
            <person name="Sun H."/>
            <person name="Sun S."/>
            <person name="Syed K."/>
            <person name="Tsang A."/>
            <person name="Wiebenga A."/>
            <person name="Young D."/>
            <person name="Pisabarro A."/>
            <person name="Eastwood D.C."/>
            <person name="Martin F."/>
            <person name="Cullen D."/>
            <person name="Grigoriev I.V."/>
            <person name="Hibbett D.S."/>
        </authorList>
    </citation>
    <scope>NUCLEOTIDE SEQUENCE [LARGE SCALE GENOMIC DNA]</scope>
    <source>
        <strain evidence="19 20">ATCC 11539</strain>
    </source>
</reference>
<keyword evidence="10" id="KW-0460">Magnesium</keyword>
<evidence type="ECO:0000256" key="9">
    <source>
        <dbReference type="ARBA" id="ARBA00022763"/>
    </source>
</evidence>
<evidence type="ECO:0000256" key="5">
    <source>
        <dbReference type="ARBA" id="ARBA00022634"/>
    </source>
</evidence>